<dbReference type="AlphaFoldDB" id="A0A7J7MA13"/>
<protein>
    <submittedName>
        <fullName evidence="1">Uncharacterized protein</fullName>
    </submittedName>
</protein>
<organism evidence="1 2">
    <name type="scientific">Kingdonia uniflora</name>
    <dbReference type="NCBI Taxonomy" id="39325"/>
    <lineage>
        <taxon>Eukaryota</taxon>
        <taxon>Viridiplantae</taxon>
        <taxon>Streptophyta</taxon>
        <taxon>Embryophyta</taxon>
        <taxon>Tracheophyta</taxon>
        <taxon>Spermatophyta</taxon>
        <taxon>Magnoliopsida</taxon>
        <taxon>Ranunculales</taxon>
        <taxon>Circaeasteraceae</taxon>
        <taxon>Kingdonia</taxon>
    </lineage>
</organism>
<gene>
    <name evidence="1" type="ORF">GIB67_002014</name>
</gene>
<evidence type="ECO:0000313" key="1">
    <source>
        <dbReference type="EMBL" id="KAF6151731.1"/>
    </source>
</evidence>
<proteinExistence type="predicted"/>
<dbReference type="OrthoDB" id="414863at2759"/>
<sequence>MKLIVRSKGSWTDLVLSPCHISHIGLMVLGDIQGDQALQGDKASQGGHFPLEFDDNGSIIGEYRTKFATKCGELVKKHVYPIIRDWHLVEKENPGLKVKRTHQFMPCHKKADGTFPEPIREKMEVFTTVVQNLHGFVDEIFYQDDISNSGCSPFGNAYCPSMPVLPRSCELLDLYGVTVAYRTLQQGGRASRDFNNKLIYEIVHVIEGGPLDDVVAGEIIVWEKFCTVFI</sequence>
<keyword evidence="2" id="KW-1185">Reference proteome</keyword>
<dbReference type="Proteomes" id="UP000541444">
    <property type="component" value="Unassembled WGS sequence"/>
</dbReference>
<reference evidence="1 2" key="1">
    <citation type="journal article" date="2020" name="IScience">
        <title>Genome Sequencing of the Endangered Kingdonia uniflora (Circaeasteraceae, Ranunculales) Reveals Potential Mechanisms of Evolutionary Specialization.</title>
        <authorList>
            <person name="Sun Y."/>
            <person name="Deng T."/>
            <person name="Zhang A."/>
            <person name="Moore M.J."/>
            <person name="Landis J.B."/>
            <person name="Lin N."/>
            <person name="Zhang H."/>
            <person name="Zhang X."/>
            <person name="Huang J."/>
            <person name="Zhang X."/>
            <person name="Sun H."/>
            <person name="Wang H."/>
        </authorList>
    </citation>
    <scope>NUCLEOTIDE SEQUENCE [LARGE SCALE GENOMIC DNA]</scope>
    <source>
        <strain evidence="1">TB1705</strain>
        <tissue evidence="1">Leaf</tissue>
    </source>
</reference>
<dbReference type="EMBL" id="JACGCM010001662">
    <property type="protein sequence ID" value="KAF6151731.1"/>
    <property type="molecule type" value="Genomic_DNA"/>
</dbReference>
<name>A0A7J7MA13_9MAGN</name>
<comment type="caution">
    <text evidence="1">The sequence shown here is derived from an EMBL/GenBank/DDBJ whole genome shotgun (WGS) entry which is preliminary data.</text>
</comment>
<accession>A0A7J7MA13</accession>
<evidence type="ECO:0000313" key="2">
    <source>
        <dbReference type="Proteomes" id="UP000541444"/>
    </source>
</evidence>